<dbReference type="HAMAP" id="MF_04110">
    <property type="entry name" value="ENDOLYSIN_T4"/>
    <property type="match status" value="1"/>
</dbReference>
<dbReference type="Pfam" id="PF05257">
    <property type="entry name" value="CHAP"/>
    <property type="match status" value="1"/>
</dbReference>
<feature type="region of interest" description="Disordered" evidence="8">
    <location>
        <begin position="239"/>
        <end position="273"/>
    </location>
</feature>
<dbReference type="InterPro" id="IPR007921">
    <property type="entry name" value="CHAP_dom"/>
</dbReference>
<dbReference type="PROSITE" id="PS51782">
    <property type="entry name" value="LYSM"/>
    <property type="match status" value="2"/>
</dbReference>
<keyword evidence="2 7" id="KW-0929">Antimicrobial</keyword>
<dbReference type="InterPro" id="IPR036779">
    <property type="entry name" value="LysM_dom_sf"/>
</dbReference>
<dbReference type="Gene3D" id="3.90.1720.10">
    <property type="entry name" value="endopeptidase domain like (from Nostoc punctiforme)"/>
    <property type="match status" value="1"/>
</dbReference>
<dbReference type="SUPFAM" id="SSF54106">
    <property type="entry name" value="LysM domain"/>
    <property type="match status" value="2"/>
</dbReference>
<dbReference type="GO" id="GO:0031640">
    <property type="term" value="P:killing of cells of another organism"/>
    <property type="evidence" value="ECO:0007669"/>
    <property type="project" value="UniProtKB-KW"/>
</dbReference>
<comment type="similarity">
    <text evidence="7">Belongs to the glycosyl hydrolase 24 family.</text>
</comment>
<dbReference type="Gene3D" id="1.10.530.40">
    <property type="match status" value="1"/>
</dbReference>
<dbReference type="InterPro" id="IPR051018">
    <property type="entry name" value="Bacteriophage_GH24"/>
</dbReference>
<dbReference type="InterPro" id="IPR033907">
    <property type="entry name" value="Endolysin_autolysin"/>
</dbReference>
<dbReference type="Pfam" id="PF00959">
    <property type="entry name" value="Phage_lysozyme"/>
    <property type="match status" value="1"/>
</dbReference>
<evidence type="ECO:0000256" key="6">
    <source>
        <dbReference type="ARBA" id="ARBA00023295"/>
    </source>
</evidence>
<evidence type="ECO:0000256" key="5">
    <source>
        <dbReference type="ARBA" id="ARBA00023200"/>
    </source>
</evidence>
<keyword evidence="11" id="KW-1185">Reference proteome</keyword>
<evidence type="ECO:0000256" key="3">
    <source>
        <dbReference type="ARBA" id="ARBA00022638"/>
    </source>
</evidence>
<feature type="region of interest" description="Disordered" evidence="8">
    <location>
        <begin position="320"/>
        <end position="355"/>
    </location>
</feature>
<proteinExistence type="inferred from homology"/>
<accession>A0AAW6RI03</accession>
<dbReference type="EC" id="3.2.1.17" evidence="7"/>
<dbReference type="SUPFAM" id="SSF53955">
    <property type="entry name" value="Lysozyme-like"/>
    <property type="match status" value="1"/>
</dbReference>
<keyword evidence="5" id="KW-1035">Host cytoplasm</keyword>
<dbReference type="SMART" id="SM00257">
    <property type="entry name" value="LysM"/>
    <property type="match status" value="2"/>
</dbReference>
<feature type="domain" description="LysM" evidence="9">
    <location>
        <begin position="20"/>
        <end position="65"/>
    </location>
</feature>
<evidence type="ECO:0000313" key="11">
    <source>
        <dbReference type="Proteomes" id="UP001237156"/>
    </source>
</evidence>
<comment type="caution">
    <text evidence="10">The sequence shown here is derived from an EMBL/GenBank/DDBJ whole genome shotgun (WGS) entry which is preliminary data.</text>
</comment>
<dbReference type="Pfam" id="PF01476">
    <property type="entry name" value="LysM"/>
    <property type="match status" value="2"/>
</dbReference>
<dbReference type="PANTHER" id="PTHR38107">
    <property type="match status" value="1"/>
</dbReference>
<dbReference type="InterPro" id="IPR023346">
    <property type="entry name" value="Lysozyme-like_dom_sf"/>
</dbReference>
<dbReference type="Gene3D" id="3.10.350.10">
    <property type="entry name" value="LysM domain"/>
    <property type="match status" value="2"/>
</dbReference>
<dbReference type="GO" id="GO:0009253">
    <property type="term" value="P:peptidoglycan catabolic process"/>
    <property type="evidence" value="ECO:0007669"/>
    <property type="project" value="InterPro"/>
</dbReference>
<evidence type="ECO:0000256" key="2">
    <source>
        <dbReference type="ARBA" id="ARBA00022529"/>
    </source>
</evidence>
<keyword evidence="4 7" id="KW-0378">Hydrolase</keyword>
<dbReference type="Proteomes" id="UP001237156">
    <property type="component" value="Unassembled WGS sequence"/>
</dbReference>
<dbReference type="InterPro" id="IPR018392">
    <property type="entry name" value="LysM"/>
</dbReference>
<dbReference type="RefSeq" id="WP_279524794.1">
    <property type="nucleotide sequence ID" value="NZ_JARVII010000020.1"/>
</dbReference>
<reference evidence="10 11" key="1">
    <citation type="submission" date="2023-04" db="EMBL/GenBank/DDBJ databases">
        <title>Ottowia paracancer sp. nov., isolated from human stomach.</title>
        <authorList>
            <person name="Song Y."/>
        </authorList>
    </citation>
    <scope>NUCLEOTIDE SEQUENCE [LARGE SCALE GENOMIC DNA]</scope>
    <source>
        <strain evidence="10 11">10c7w1</strain>
    </source>
</reference>
<evidence type="ECO:0000259" key="9">
    <source>
        <dbReference type="PROSITE" id="PS51782"/>
    </source>
</evidence>
<evidence type="ECO:0000256" key="8">
    <source>
        <dbReference type="SAM" id="MobiDB-lite"/>
    </source>
</evidence>
<sequence>MTAVNFSSHANAARTGAARGSVSVQQGDTLSAIAARNGVSLQALLAANPQISNPDLIFAGDTINLPGGAGAAGGGAANQTAGVQQTAAASGAGGSQPSGMSMSQAGLDMVKKYEGLRTTAYRDPVGILTIGYGHTGSDVREGQTISEAQATELLRKDLGTAENAVRKAVKVPLTQGQFDALVSFTFNCGAGTLQKSTILEKLNAGDYAGAQAEFGKYNHGGGRVLPGLTRRRNEEAQMFGNQKPTGAGGAQSQQPSPAAPSTGGGQPAKAAGGSYTVKKGDTLWDIARAHGVSLKSLIAANPQIANPDLIYPNQKINLPSGAQGAGRTGGAGGTGSAQGTQGTSTPTPAGNGKGANTAAIAKSFEGRNASELKRSGALPMNPNVPNNVCCANFVSAVLQKNGLLSAGEHTDAVRQLDVTLRRKGWQPVSLANAKPGDVVIMERNGVSHTEIVASNENGKVTLIGSNNRNADGSQRITYDTSNWWHNHLSAILTPPN</sequence>
<dbReference type="InterPro" id="IPR023347">
    <property type="entry name" value="Lysozyme_dom_sf"/>
</dbReference>
<protein>
    <recommendedName>
        <fullName evidence="7">Lysozyme</fullName>
        <ecNumber evidence="7">3.2.1.17</ecNumber>
    </recommendedName>
</protein>
<evidence type="ECO:0000256" key="1">
    <source>
        <dbReference type="ARBA" id="ARBA00000632"/>
    </source>
</evidence>
<dbReference type="AlphaFoldDB" id="A0AAW6RI03"/>
<keyword evidence="3 7" id="KW-0081">Bacteriolytic enzyme</keyword>
<dbReference type="EMBL" id="JARVII010000020">
    <property type="protein sequence ID" value="MDG9699988.1"/>
    <property type="molecule type" value="Genomic_DNA"/>
</dbReference>
<name>A0AAW6RI03_9BURK</name>
<comment type="catalytic activity">
    <reaction evidence="1 7">
        <text>Hydrolysis of (1-&gt;4)-beta-linkages between N-acetylmuramic acid and N-acetyl-D-glucosamine residues in a peptidoglycan and between N-acetyl-D-glucosamine residues in chitodextrins.</text>
        <dbReference type="EC" id="3.2.1.17"/>
    </reaction>
</comment>
<feature type="compositionally biased region" description="Gly residues" evidence="8">
    <location>
        <begin position="323"/>
        <end position="336"/>
    </location>
</feature>
<feature type="compositionally biased region" description="Low complexity" evidence="8">
    <location>
        <begin position="250"/>
        <end position="261"/>
    </location>
</feature>
<dbReference type="InterPro" id="IPR002196">
    <property type="entry name" value="Glyco_hydro_24"/>
</dbReference>
<keyword evidence="6 7" id="KW-0326">Glycosidase</keyword>
<evidence type="ECO:0000313" key="10">
    <source>
        <dbReference type="EMBL" id="MDG9699988.1"/>
    </source>
</evidence>
<dbReference type="GO" id="GO:0003796">
    <property type="term" value="F:lysozyme activity"/>
    <property type="evidence" value="ECO:0007669"/>
    <property type="project" value="UniProtKB-EC"/>
</dbReference>
<dbReference type="GO" id="GO:0016998">
    <property type="term" value="P:cell wall macromolecule catabolic process"/>
    <property type="evidence" value="ECO:0007669"/>
    <property type="project" value="InterPro"/>
</dbReference>
<feature type="compositionally biased region" description="Low complexity" evidence="8">
    <location>
        <begin position="337"/>
        <end position="350"/>
    </location>
</feature>
<dbReference type="GO" id="GO:0042742">
    <property type="term" value="P:defense response to bacterium"/>
    <property type="evidence" value="ECO:0007669"/>
    <property type="project" value="UniProtKB-KW"/>
</dbReference>
<dbReference type="CDD" id="cd00118">
    <property type="entry name" value="LysM"/>
    <property type="match status" value="2"/>
</dbReference>
<dbReference type="InterPro" id="IPR034690">
    <property type="entry name" value="Endolysin_T4_type"/>
</dbReference>
<dbReference type="CDD" id="cd00737">
    <property type="entry name" value="lyz_endolysin_autolysin"/>
    <property type="match status" value="1"/>
</dbReference>
<evidence type="ECO:0000256" key="7">
    <source>
        <dbReference type="RuleBase" id="RU003788"/>
    </source>
</evidence>
<evidence type="ECO:0000256" key="4">
    <source>
        <dbReference type="ARBA" id="ARBA00022801"/>
    </source>
</evidence>
<feature type="domain" description="LysM" evidence="9">
    <location>
        <begin position="273"/>
        <end position="318"/>
    </location>
</feature>
<dbReference type="PANTHER" id="PTHR38107:SF3">
    <property type="entry name" value="LYSOZYME RRRD-RELATED"/>
    <property type="match status" value="1"/>
</dbReference>
<organism evidence="10 11">
    <name type="scientific">Ottowia cancrivicina</name>
    <dbReference type="NCBI Taxonomy" id="3040346"/>
    <lineage>
        <taxon>Bacteria</taxon>
        <taxon>Pseudomonadati</taxon>
        <taxon>Pseudomonadota</taxon>
        <taxon>Betaproteobacteria</taxon>
        <taxon>Burkholderiales</taxon>
        <taxon>Comamonadaceae</taxon>
        <taxon>Ottowia</taxon>
    </lineage>
</organism>
<gene>
    <name evidence="10" type="ORF">QB898_09745</name>
</gene>